<evidence type="ECO:0000313" key="1">
    <source>
        <dbReference type="EMBL" id="KAJ7768605.1"/>
    </source>
</evidence>
<name>A0AAD7JNX0_9AGAR</name>
<sequence>MLASSSTQASAARTLTASERAALAADRARIADIDIRVPEMEHALRTLREERDILRNRLDVYTYPVLTLPNEIVSQIFIQFLPVCPKCPPIFGLHSPNLLAHICGKWREIALSVPALWRGFAVPLAHAVPMARTLTLFDKFVKRSGSFPLSMELAQGSSSLDGINPLLGPASAHDHRGRWEHLNLKIPNFYLIPIHGPLPLLRSLHLAMLPRTGSLPLAPLLTNVSLITHFNNFSPTILPWSQLTSLAAWPALQLVFRTSQPAYHTPAPPVLDFMYDRDSAPCSARRISGHIDPPSPAPTLGR</sequence>
<comment type="caution">
    <text evidence="1">The sequence shown here is derived from an EMBL/GenBank/DDBJ whole genome shotgun (WGS) entry which is preliminary data.</text>
</comment>
<accession>A0AAD7JNX0</accession>
<proteinExistence type="predicted"/>
<dbReference type="Proteomes" id="UP001215280">
    <property type="component" value="Unassembled WGS sequence"/>
</dbReference>
<protein>
    <recommendedName>
        <fullName evidence="3">F-box domain-containing protein</fullName>
    </recommendedName>
</protein>
<evidence type="ECO:0000313" key="2">
    <source>
        <dbReference type="Proteomes" id="UP001215280"/>
    </source>
</evidence>
<dbReference type="EMBL" id="JARJLG010000027">
    <property type="protein sequence ID" value="KAJ7768605.1"/>
    <property type="molecule type" value="Genomic_DNA"/>
</dbReference>
<reference evidence="1" key="1">
    <citation type="submission" date="2023-03" db="EMBL/GenBank/DDBJ databases">
        <title>Massive genome expansion in bonnet fungi (Mycena s.s.) driven by repeated elements and novel gene families across ecological guilds.</title>
        <authorList>
            <consortium name="Lawrence Berkeley National Laboratory"/>
            <person name="Harder C.B."/>
            <person name="Miyauchi S."/>
            <person name="Viragh M."/>
            <person name="Kuo A."/>
            <person name="Thoen E."/>
            <person name="Andreopoulos B."/>
            <person name="Lu D."/>
            <person name="Skrede I."/>
            <person name="Drula E."/>
            <person name="Henrissat B."/>
            <person name="Morin E."/>
            <person name="Kohler A."/>
            <person name="Barry K."/>
            <person name="LaButti K."/>
            <person name="Morin E."/>
            <person name="Salamov A."/>
            <person name="Lipzen A."/>
            <person name="Mereny Z."/>
            <person name="Hegedus B."/>
            <person name="Baldrian P."/>
            <person name="Stursova M."/>
            <person name="Weitz H."/>
            <person name="Taylor A."/>
            <person name="Grigoriev I.V."/>
            <person name="Nagy L.G."/>
            <person name="Martin F."/>
            <person name="Kauserud H."/>
        </authorList>
    </citation>
    <scope>NUCLEOTIDE SEQUENCE</scope>
    <source>
        <strain evidence="1">CBHHK188m</strain>
    </source>
</reference>
<evidence type="ECO:0008006" key="3">
    <source>
        <dbReference type="Google" id="ProtNLM"/>
    </source>
</evidence>
<dbReference type="AlphaFoldDB" id="A0AAD7JNX0"/>
<keyword evidence="2" id="KW-1185">Reference proteome</keyword>
<gene>
    <name evidence="1" type="ORF">DFH07DRAFT_299738</name>
</gene>
<organism evidence="1 2">
    <name type="scientific">Mycena maculata</name>
    <dbReference type="NCBI Taxonomy" id="230809"/>
    <lineage>
        <taxon>Eukaryota</taxon>
        <taxon>Fungi</taxon>
        <taxon>Dikarya</taxon>
        <taxon>Basidiomycota</taxon>
        <taxon>Agaricomycotina</taxon>
        <taxon>Agaricomycetes</taxon>
        <taxon>Agaricomycetidae</taxon>
        <taxon>Agaricales</taxon>
        <taxon>Marasmiineae</taxon>
        <taxon>Mycenaceae</taxon>
        <taxon>Mycena</taxon>
    </lineage>
</organism>